<name>A0A2T3ADX2_9PEZI</name>
<keyword evidence="1" id="KW-0732">Signal</keyword>
<proteinExistence type="predicted"/>
<dbReference type="EMBL" id="KZ678404">
    <property type="protein sequence ID" value="PSR93834.1"/>
    <property type="molecule type" value="Genomic_DNA"/>
</dbReference>
<dbReference type="Proteomes" id="UP000241462">
    <property type="component" value="Unassembled WGS sequence"/>
</dbReference>
<accession>A0A2T3ADX2</accession>
<evidence type="ECO:0000256" key="1">
    <source>
        <dbReference type="SAM" id="SignalP"/>
    </source>
</evidence>
<feature type="chain" id="PRO_5015644016" evidence="1">
    <location>
        <begin position="22"/>
        <end position="75"/>
    </location>
</feature>
<evidence type="ECO:0000313" key="3">
    <source>
        <dbReference type="Proteomes" id="UP000241462"/>
    </source>
</evidence>
<organism evidence="2 3">
    <name type="scientific">Coniella lustricola</name>
    <dbReference type="NCBI Taxonomy" id="2025994"/>
    <lineage>
        <taxon>Eukaryota</taxon>
        <taxon>Fungi</taxon>
        <taxon>Dikarya</taxon>
        <taxon>Ascomycota</taxon>
        <taxon>Pezizomycotina</taxon>
        <taxon>Sordariomycetes</taxon>
        <taxon>Sordariomycetidae</taxon>
        <taxon>Diaporthales</taxon>
        <taxon>Schizoparmaceae</taxon>
        <taxon>Coniella</taxon>
    </lineage>
</organism>
<evidence type="ECO:0000313" key="2">
    <source>
        <dbReference type="EMBL" id="PSR93834.1"/>
    </source>
</evidence>
<dbReference type="InParanoid" id="A0A2T3ADX2"/>
<keyword evidence="3" id="KW-1185">Reference proteome</keyword>
<protein>
    <submittedName>
        <fullName evidence="2">Uncharacterized protein</fullName>
    </submittedName>
</protein>
<feature type="signal peptide" evidence="1">
    <location>
        <begin position="1"/>
        <end position="21"/>
    </location>
</feature>
<gene>
    <name evidence="2" type="ORF">BD289DRAFT_428421</name>
</gene>
<dbReference type="AlphaFoldDB" id="A0A2T3ADX2"/>
<sequence>MQPLPKTVVLLLLLTVGLLKSLDFVPWSSWPEPAVQQAEKGHPMRRQDLQFMSGSAETCKFEVSVCSEYCLPGLP</sequence>
<reference evidence="2 3" key="1">
    <citation type="journal article" date="2018" name="Mycol. Prog.">
        <title>Coniella lustricola, a new species from submerged detritus.</title>
        <authorList>
            <person name="Raudabaugh D.B."/>
            <person name="Iturriaga T."/>
            <person name="Carver A."/>
            <person name="Mondo S."/>
            <person name="Pangilinan J."/>
            <person name="Lipzen A."/>
            <person name="He G."/>
            <person name="Amirebrahimi M."/>
            <person name="Grigoriev I.V."/>
            <person name="Miller A.N."/>
        </authorList>
    </citation>
    <scope>NUCLEOTIDE SEQUENCE [LARGE SCALE GENOMIC DNA]</scope>
    <source>
        <strain evidence="2 3">B22-T-1</strain>
    </source>
</reference>